<sequence length="106" mass="12033">MLDVVHMKEMEEHVPMSQWKLLDLSSPSLTEDACEGQCGTASRHRQQQGRVHQPREPNWSGAARAARRWAVEALRRVAGLGRGDGDFLRRLAPMCGRTRIRSRTAR</sequence>
<evidence type="ECO:0000256" key="1">
    <source>
        <dbReference type="SAM" id="MobiDB-lite"/>
    </source>
</evidence>
<feature type="region of interest" description="Disordered" evidence="1">
    <location>
        <begin position="33"/>
        <end position="62"/>
    </location>
</feature>
<evidence type="ECO:0000313" key="3">
    <source>
        <dbReference type="Proteomes" id="UP000015106"/>
    </source>
</evidence>
<evidence type="ECO:0000313" key="2">
    <source>
        <dbReference type="EnsemblPlants" id="TuG1812G0700003128.01.T01"/>
    </source>
</evidence>
<proteinExistence type="predicted"/>
<name>A0A8R7R5E2_TRIUA</name>
<dbReference type="Gramene" id="TuG1812G0700003128.01.T01">
    <property type="protein sequence ID" value="TuG1812G0700003128.01.T01"/>
    <property type="gene ID" value="TuG1812G0700003128.01"/>
</dbReference>
<reference evidence="3" key="1">
    <citation type="journal article" date="2013" name="Nature">
        <title>Draft genome of the wheat A-genome progenitor Triticum urartu.</title>
        <authorList>
            <person name="Ling H.Q."/>
            <person name="Zhao S."/>
            <person name="Liu D."/>
            <person name="Wang J."/>
            <person name="Sun H."/>
            <person name="Zhang C."/>
            <person name="Fan H."/>
            <person name="Li D."/>
            <person name="Dong L."/>
            <person name="Tao Y."/>
            <person name="Gao C."/>
            <person name="Wu H."/>
            <person name="Li Y."/>
            <person name="Cui Y."/>
            <person name="Guo X."/>
            <person name="Zheng S."/>
            <person name="Wang B."/>
            <person name="Yu K."/>
            <person name="Liang Q."/>
            <person name="Yang W."/>
            <person name="Lou X."/>
            <person name="Chen J."/>
            <person name="Feng M."/>
            <person name="Jian J."/>
            <person name="Zhang X."/>
            <person name="Luo G."/>
            <person name="Jiang Y."/>
            <person name="Liu J."/>
            <person name="Wang Z."/>
            <person name="Sha Y."/>
            <person name="Zhang B."/>
            <person name="Wu H."/>
            <person name="Tang D."/>
            <person name="Shen Q."/>
            <person name="Xue P."/>
            <person name="Zou S."/>
            <person name="Wang X."/>
            <person name="Liu X."/>
            <person name="Wang F."/>
            <person name="Yang Y."/>
            <person name="An X."/>
            <person name="Dong Z."/>
            <person name="Zhang K."/>
            <person name="Zhang X."/>
            <person name="Luo M.C."/>
            <person name="Dvorak J."/>
            <person name="Tong Y."/>
            <person name="Wang J."/>
            <person name="Yang H."/>
            <person name="Li Z."/>
            <person name="Wang D."/>
            <person name="Zhang A."/>
            <person name="Wang J."/>
        </authorList>
    </citation>
    <scope>NUCLEOTIDE SEQUENCE</scope>
    <source>
        <strain evidence="3">cv. G1812</strain>
    </source>
</reference>
<reference evidence="2" key="3">
    <citation type="submission" date="2022-06" db="UniProtKB">
        <authorList>
            <consortium name="EnsemblPlants"/>
        </authorList>
    </citation>
    <scope>IDENTIFICATION</scope>
</reference>
<accession>A0A8R7R5E2</accession>
<reference evidence="2" key="2">
    <citation type="submission" date="2018-03" db="EMBL/GenBank/DDBJ databases">
        <title>The Triticum urartu genome reveals the dynamic nature of wheat genome evolution.</title>
        <authorList>
            <person name="Ling H."/>
            <person name="Ma B."/>
            <person name="Shi X."/>
            <person name="Liu H."/>
            <person name="Dong L."/>
            <person name="Sun H."/>
            <person name="Cao Y."/>
            <person name="Gao Q."/>
            <person name="Zheng S."/>
            <person name="Li Y."/>
            <person name="Yu Y."/>
            <person name="Du H."/>
            <person name="Qi M."/>
            <person name="Li Y."/>
            <person name="Yu H."/>
            <person name="Cui Y."/>
            <person name="Wang N."/>
            <person name="Chen C."/>
            <person name="Wu H."/>
            <person name="Zhao Y."/>
            <person name="Zhang J."/>
            <person name="Li Y."/>
            <person name="Zhou W."/>
            <person name="Zhang B."/>
            <person name="Hu W."/>
            <person name="Eijk M."/>
            <person name="Tang J."/>
            <person name="Witsenboer H."/>
            <person name="Zhao S."/>
            <person name="Li Z."/>
            <person name="Zhang A."/>
            <person name="Wang D."/>
            <person name="Liang C."/>
        </authorList>
    </citation>
    <scope>NUCLEOTIDE SEQUENCE [LARGE SCALE GENOMIC DNA]</scope>
    <source>
        <strain evidence="2">cv. G1812</strain>
    </source>
</reference>
<dbReference type="AlphaFoldDB" id="A0A8R7R5E2"/>
<dbReference type="EnsemblPlants" id="TuG1812G0700003128.01.T01">
    <property type="protein sequence ID" value="TuG1812G0700003128.01.T01"/>
    <property type="gene ID" value="TuG1812G0700003128.01"/>
</dbReference>
<keyword evidence="3" id="KW-1185">Reference proteome</keyword>
<organism evidence="2 3">
    <name type="scientific">Triticum urartu</name>
    <name type="common">Red wild einkorn</name>
    <name type="synonym">Crithodium urartu</name>
    <dbReference type="NCBI Taxonomy" id="4572"/>
    <lineage>
        <taxon>Eukaryota</taxon>
        <taxon>Viridiplantae</taxon>
        <taxon>Streptophyta</taxon>
        <taxon>Embryophyta</taxon>
        <taxon>Tracheophyta</taxon>
        <taxon>Spermatophyta</taxon>
        <taxon>Magnoliopsida</taxon>
        <taxon>Liliopsida</taxon>
        <taxon>Poales</taxon>
        <taxon>Poaceae</taxon>
        <taxon>BOP clade</taxon>
        <taxon>Pooideae</taxon>
        <taxon>Triticodae</taxon>
        <taxon>Triticeae</taxon>
        <taxon>Triticinae</taxon>
        <taxon>Triticum</taxon>
    </lineage>
</organism>
<dbReference type="Proteomes" id="UP000015106">
    <property type="component" value="Chromosome 7"/>
</dbReference>
<protein>
    <submittedName>
        <fullName evidence="2">Uncharacterized protein</fullName>
    </submittedName>
</protein>